<feature type="transmembrane region" description="Helical" evidence="9">
    <location>
        <begin position="119"/>
        <end position="140"/>
    </location>
</feature>
<evidence type="ECO:0000256" key="6">
    <source>
        <dbReference type="ARBA" id="ARBA00022970"/>
    </source>
</evidence>
<feature type="transmembrane region" description="Helical" evidence="9">
    <location>
        <begin position="409"/>
        <end position="426"/>
    </location>
</feature>
<feature type="transmembrane region" description="Helical" evidence="9">
    <location>
        <begin position="227"/>
        <end position="251"/>
    </location>
</feature>
<feature type="transmembrane region" description="Helical" evidence="9">
    <location>
        <begin position="196"/>
        <end position="215"/>
    </location>
</feature>
<comment type="similarity">
    <text evidence="2 9">Belongs to the branched chain amino acid transporter family.</text>
</comment>
<proteinExistence type="inferred from homology"/>
<evidence type="ECO:0000313" key="11">
    <source>
        <dbReference type="Proteomes" id="UP000093523"/>
    </source>
</evidence>
<protein>
    <recommendedName>
        <fullName evidence="9">Branched-chain amino acid transport system carrier protein</fullName>
    </recommendedName>
</protein>
<dbReference type="GO" id="GO:0015818">
    <property type="term" value="P:isoleucine transport"/>
    <property type="evidence" value="ECO:0007669"/>
    <property type="project" value="TreeGrafter"/>
</dbReference>
<feature type="transmembrane region" description="Helical" evidence="9">
    <location>
        <begin position="81"/>
        <end position="99"/>
    </location>
</feature>
<evidence type="ECO:0000256" key="3">
    <source>
        <dbReference type="ARBA" id="ARBA00022448"/>
    </source>
</evidence>
<comment type="caution">
    <text evidence="10">The sequence shown here is derived from an EMBL/GenBank/DDBJ whole genome shotgun (WGS) entry which is preliminary data.</text>
</comment>
<dbReference type="Pfam" id="PF05525">
    <property type="entry name" value="Branch_AA_trans"/>
    <property type="match status" value="1"/>
</dbReference>
<evidence type="ECO:0000256" key="2">
    <source>
        <dbReference type="ARBA" id="ARBA00008540"/>
    </source>
</evidence>
<dbReference type="PANTHER" id="PTHR30588:SF0">
    <property type="entry name" value="BRANCHED-CHAIN AMINO ACID PERMEASE BRNQ"/>
    <property type="match status" value="1"/>
</dbReference>
<name>A0A1B9NX43_ALILO</name>
<dbReference type="OrthoDB" id="9783920at2"/>
<accession>A0A1B9NX43</accession>
<comment type="function">
    <text evidence="9">Component of the transport system for branched-chain amino acids.</text>
</comment>
<feature type="transmembrane region" description="Helical" evidence="9">
    <location>
        <begin position="7"/>
        <end position="29"/>
    </location>
</feature>
<keyword evidence="7 9" id="KW-1133">Transmembrane helix</keyword>
<feature type="transmembrane region" description="Helical" evidence="9">
    <location>
        <begin position="341"/>
        <end position="362"/>
    </location>
</feature>
<dbReference type="NCBIfam" id="TIGR00796">
    <property type="entry name" value="livcs"/>
    <property type="match status" value="1"/>
</dbReference>
<dbReference type="InterPro" id="IPR004685">
    <property type="entry name" value="Brnchd-chn_aa_trnsp_Livcs"/>
</dbReference>
<dbReference type="Proteomes" id="UP000093523">
    <property type="component" value="Unassembled WGS sequence"/>
</dbReference>
<keyword evidence="4" id="KW-1003">Cell membrane</keyword>
<keyword evidence="8 9" id="KW-0472">Membrane</keyword>
<evidence type="ECO:0000313" key="10">
    <source>
        <dbReference type="EMBL" id="OCH20295.1"/>
    </source>
</evidence>
<reference evidence="10 11" key="1">
    <citation type="submission" date="2016-06" db="EMBL/GenBank/DDBJ databases">
        <authorList>
            <person name="Kjaerup R.B."/>
            <person name="Dalgaard T.S."/>
            <person name="Juul-Madsen H.R."/>
        </authorList>
    </citation>
    <scope>NUCLEOTIDE SEQUENCE [LARGE SCALE GENOMIC DNA]</scope>
    <source>
        <strain evidence="10 11">1S159</strain>
    </source>
</reference>
<feature type="transmembrane region" description="Helical" evidence="9">
    <location>
        <begin position="152"/>
        <end position="170"/>
    </location>
</feature>
<dbReference type="GO" id="GO:0005304">
    <property type="term" value="F:L-valine transmembrane transporter activity"/>
    <property type="evidence" value="ECO:0007669"/>
    <property type="project" value="TreeGrafter"/>
</dbReference>
<feature type="transmembrane region" description="Helical" evidence="9">
    <location>
        <begin position="283"/>
        <end position="304"/>
    </location>
</feature>
<feature type="transmembrane region" description="Helical" evidence="9">
    <location>
        <begin position="316"/>
        <end position="335"/>
    </location>
</feature>
<evidence type="ECO:0000256" key="4">
    <source>
        <dbReference type="ARBA" id="ARBA00022475"/>
    </source>
</evidence>
<dbReference type="EMBL" id="MAJU01000013">
    <property type="protein sequence ID" value="OCH20295.1"/>
    <property type="molecule type" value="Genomic_DNA"/>
</dbReference>
<evidence type="ECO:0000256" key="5">
    <source>
        <dbReference type="ARBA" id="ARBA00022692"/>
    </source>
</evidence>
<dbReference type="PANTHER" id="PTHR30588">
    <property type="entry name" value="BRANCHED-CHAIN AMINO ACID TRANSPORT SYSTEM 2 CARRIER PROTEIN"/>
    <property type="match status" value="1"/>
</dbReference>
<organism evidence="10 11">
    <name type="scientific">Aliivibrio logei</name>
    <name type="common">Vibrio logei</name>
    <dbReference type="NCBI Taxonomy" id="688"/>
    <lineage>
        <taxon>Bacteria</taxon>
        <taxon>Pseudomonadati</taxon>
        <taxon>Pseudomonadota</taxon>
        <taxon>Gammaproteobacteria</taxon>
        <taxon>Vibrionales</taxon>
        <taxon>Vibrionaceae</taxon>
        <taxon>Aliivibrio</taxon>
    </lineage>
</organism>
<evidence type="ECO:0000256" key="8">
    <source>
        <dbReference type="ARBA" id="ARBA00023136"/>
    </source>
</evidence>
<evidence type="ECO:0000256" key="9">
    <source>
        <dbReference type="RuleBase" id="RU362122"/>
    </source>
</evidence>
<evidence type="ECO:0000256" key="1">
    <source>
        <dbReference type="ARBA" id="ARBA00004651"/>
    </source>
</evidence>
<feature type="transmembrane region" description="Helical" evidence="9">
    <location>
        <begin position="41"/>
        <end position="69"/>
    </location>
</feature>
<sequence>MKQSLKLTDIIAVGFMLFAFFLGAGNIIFPPIAGQMAGEHVYSAMGGFLITAVGLPLMTIIAIGVAGGSWQQLTRDLPPKVAIIMAILMFVIIGPAFAAPRTGLVAYEMAAKPFMSADAGQISLTLFSIAFFSIAMFFAWSQGKLIDTIGKFLTPALFIGLIILAIAVFVNPQGEIVAATGNYINQPLTTGFFEGYNTMDTFGALMFGILMIDALKKKGITDHKATTKYLTAAGCIAALGLAFVYVSLFYLGATSSSVAPGATNGGEILTAYTHALFGSSGQIVLSIIVMIACLTTAIGLISACADYFSSICKVTYKTWVIVVGVACAIVANVGLTQLIALSVPVLFLLYPIAMALIVLAFLRHMMPNPRLAYRVVVTVATCFAVLDAAKVAGADMSAFSMLPMFDRGMAWVIPTFASIIIVRFIGKKEDELVTKEV</sequence>
<keyword evidence="5 9" id="KW-0812">Transmembrane</keyword>
<keyword evidence="6 9" id="KW-0029">Amino-acid transport</keyword>
<feature type="transmembrane region" description="Helical" evidence="9">
    <location>
        <begin position="371"/>
        <end position="389"/>
    </location>
</feature>
<dbReference type="GO" id="GO:0005886">
    <property type="term" value="C:plasma membrane"/>
    <property type="evidence" value="ECO:0007669"/>
    <property type="project" value="UniProtKB-SubCell"/>
</dbReference>
<dbReference type="GO" id="GO:0015190">
    <property type="term" value="F:L-leucine transmembrane transporter activity"/>
    <property type="evidence" value="ECO:0007669"/>
    <property type="project" value="TreeGrafter"/>
</dbReference>
<comment type="subcellular location">
    <subcellularLocation>
        <location evidence="9">Cell inner membrane</location>
        <topology evidence="9">Multi-pass membrane protein</topology>
    </subcellularLocation>
    <subcellularLocation>
        <location evidence="1">Cell membrane</location>
        <topology evidence="1">Multi-pass membrane protein</topology>
    </subcellularLocation>
</comment>
<gene>
    <name evidence="10" type="ORF">A6E04_01035</name>
</gene>
<dbReference type="GO" id="GO:0015820">
    <property type="term" value="P:L-leucine transport"/>
    <property type="evidence" value="ECO:0007669"/>
    <property type="project" value="TreeGrafter"/>
</dbReference>
<dbReference type="RefSeq" id="WP_017020417.1">
    <property type="nucleotide sequence ID" value="NZ_CAWMPN010000013.1"/>
</dbReference>
<dbReference type="GO" id="GO:0015188">
    <property type="term" value="F:L-isoleucine transmembrane transporter activity"/>
    <property type="evidence" value="ECO:0007669"/>
    <property type="project" value="TreeGrafter"/>
</dbReference>
<dbReference type="AlphaFoldDB" id="A0A1B9NX43"/>
<keyword evidence="3 9" id="KW-0813">Transport</keyword>
<evidence type="ECO:0000256" key="7">
    <source>
        <dbReference type="ARBA" id="ARBA00022989"/>
    </source>
</evidence>